<feature type="region of interest" description="Disordered" evidence="15">
    <location>
        <begin position="446"/>
        <end position="514"/>
    </location>
</feature>
<dbReference type="GO" id="GO:0043235">
    <property type="term" value="C:receptor complex"/>
    <property type="evidence" value="ECO:0007669"/>
    <property type="project" value="Ensembl"/>
</dbReference>
<comment type="function">
    <text evidence="12">Together with IFNAR1, forms the heterodimeric receptor for type I interferons (including interferons alpha, beta, epsilon, omega and kappa). Type I interferon binding activates the JAK-STAT signaling cascade, resulting in transcriptional activation or repression of interferon-regulated genes that encode the effectors of the interferon response. Mechanistically, type I interferon-binding brings the IFNAR1 and IFNAR2 subunits into close proximity with one another, driving their associated Janus kinases (JAKs) (TYK2 bound to IFNAR1 and JAK1 bound to IFNAR2) to cross-phosphorylate one another. The activated kinases phosphorylate specific tyrosine residues on the intracellular domains of IFNAR1 and IFNAR2, forming docking sites for the STAT transcription factors (STAT1, STAT2 and STAT). STAT proteins are then phosphorylated by the JAKs, promoting their translocation into the nucleus to regulate expression of interferon-regulated genes.</text>
</comment>
<reference evidence="20 21" key="2">
    <citation type="journal article" date="2018" name="Annu Rev Anim Biosci">
        <title>Bat Biology, Genomes, and the Bat1K Project: To Generate Chromosome-Level Genomes for All Living Bat Species.</title>
        <authorList>
            <person name="Teeling E.C."/>
            <person name="Vernes S.C."/>
            <person name="Davalos L.M."/>
            <person name="Ray D.A."/>
            <person name="Gilbert M.T.P."/>
            <person name="Myers E."/>
        </authorList>
    </citation>
    <scope>NUCLEOTIDE SEQUENCE</scope>
</reference>
<comment type="similarity">
    <text evidence="2">Belongs to the type II cytokine receptor family.</text>
</comment>
<evidence type="ECO:0000256" key="6">
    <source>
        <dbReference type="ARBA" id="ARBA00022729"/>
    </source>
</evidence>
<feature type="compositionally biased region" description="Basic and acidic residues" evidence="15">
    <location>
        <begin position="402"/>
        <end position="412"/>
    </location>
</feature>
<evidence type="ECO:0000256" key="7">
    <source>
        <dbReference type="ARBA" id="ARBA00022989"/>
    </source>
</evidence>
<feature type="transmembrane region" description="Helical" evidence="16">
    <location>
        <begin position="290"/>
        <end position="310"/>
    </location>
</feature>
<dbReference type="GO" id="GO:0051607">
    <property type="term" value="P:defense response to virus"/>
    <property type="evidence" value="ECO:0007669"/>
    <property type="project" value="Ensembl"/>
</dbReference>
<evidence type="ECO:0000313" key="20">
    <source>
        <dbReference type="Ensembl" id="ENSRFEP00010001196.1"/>
    </source>
</evidence>
<evidence type="ECO:0000256" key="13">
    <source>
        <dbReference type="ARBA" id="ARBA00068670"/>
    </source>
</evidence>
<gene>
    <name evidence="20" type="primary">IFNAR2</name>
    <name evidence="19" type="ORF">mRhiFer1_006677</name>
</gene>
<dbReference type="GO" id="GO:0005886">
    <property type="term" value="C:plasma membrane"/>
    <property type="evidence" value="ECO:0007669"/>
    <property type="project" value="UniProtKB-SubCell"/>
</dbReference>
<evidence type="ECO:0000256" key="8">
    <source>
        <dbReference type="ARBA" id="ARBA00023136"/>
    </source>
</evidence>
<dbReference type="AlphaFoldDB" id="A0A671DJM8"/>
<protein>
    <recommendedName>
        <fullName evidence="13">Interferon alpha/beta receptor 2</fullName>
    </recommendedName>
    <alternativeName>
        <fullName evidence="14">Type I interferon receptor 2</fullName>
    </alternativeName>
</protein>
<evidence type="ECO:0000259" key="18">
    <source>
        <dbReference type="Pfam" id="PF09294"/>
    </source>
</evidence>
<evidence type="ECO:0000256" key="14">
    <source>
        <dbReference type="ARBA" id="ARBA00076545"/>
    </source>
</evidence>
<dbReference type="GO" id="GO:0005615">
    <property type="term" value="C:extracellular space"/>
    <property type="evidence" value="ECO:0007669"/>
    <property type="project" value="UniProtKB-ARBA"/>
</dbReference>
<dbReference type="PANTHER" id="PTHR20859">
    <property type="entry name" value="INTERFERON/INTERLEUKIN RECEPTOR"/>
    <property type="match status" value="1"/>
</dbReference>
<dbReference type="InterPro" id="IPR050650">
    <property type="entry name" value="Type-II_Cytokine-TF_Rcpt"/>
</dbReference>
<reference evidence="20 21" key="1">
    <citation type="journal article" date="2015" name="Annu Rev Anim Biosci">
        <title>The Genome 10K Project: a way forward.</title>
        <authorList>
            <person name="Koepfli K.P."/>
            <person name="Paten B."/>
            <person name="O'Brien S.J."/>
            <person name="Koepfli K.P."/>
            <person name="Paten B."/>
            <person name="Antunes A."/>
            <person name="Belov K."/>
            <person name="Bustamante C."/>
            <person name="Castoe T.A."/>
            <person name="Clawson H."/>
            <person name="Crawford A.J."/>
            <person name="Diekhans M."/>
            <person name="Distel D."/>
            <person name="Durbin R."/>
            <person name="Earl D."/>
            <person name="Fujita M.K."/>
            <person name="Gamble T."/>
            <person name="Georges A."/>
            <person name="Gemmell N."/>
            <person name="Gilbert M.T."/>
            <person name="Graves J.M."/>
            <person name="Green R.E."/>
            <person name="Hickey G."/>
            <person name="Jarvis E.D."/>
            <person name="Johnson W."/>
            <person name="Komissarov A."/>
            <person name="Korf I."/>
            <person name="Kuhn R."/>
            <person name="Larkin D.M."/>
            <person name="Lewin H."/>
            <person name="Lopez J.V."/>
            <person name="Ma J."/>
            <person name="Marques-Bonet T."/>
            <person name="Miller W."/>
            <person name="Murphy R."/>
            <person name="Pevzner P."/>
            <person name="Shapiro B."/>
            <person name="Steiner C."/>
            <person name="Tamazian G."/>
            <person name="Venkatesh B."/>
            <person name="Wang J."/>
            <person name="Wayne R."/>
            <person name="Wiley E."/>
            <person name="Yang H."/>
            <person name="Zhang G."/>
            <person name="Haussler D."/>
            <person name="Ryder O."/>
            <person name="O'Brien S.J."/>
        </authorList>
    </citation>
    <scope>NUCLEOTIDE SEQUENCE</scope>
</reference>
<feature type="domain" description="Fibronectin type-III" evidence="17">
    <location>
        <begin position="38"/>
        <end position="115"/>
    </location>
</feature>
<feature type="compositionally biased region" description="Basic and acidic residues" evidence="15">
    <location>
        <begin position="505"/>
        <end position="514"/>
    </location>
</feature>
<sequence length="514" mass="57109">MLLSQHASAMRPLNVYLVVYISLVFGTLQALSEDFCIFRMTLRNFRVILSWELRNHSIVPTHYTLWYTIMSKPEDMKVVKDCTEVTGSFCDLTNVWESMPETYVPRVVAFRGNTTLVSCTSRESIFPGINMSLEPPNFEIVGFTDHIKVIVKFPPVIPKILRGEGLHVYLSLVIEEVSGGIIKKHKPKINAKTITGNFTYVIDNLIPNTNHCVSVYFEHSDVGKIIESPTKCTLLKPGQESESSESAKIGGLITMFLILVVFISTIVILQHTGYICLKNKFPKVLNFYNFSAWVFAELPPLEAVALLEVIHVKRKKKVWDYNYDDESDSDNEATPRTNAGGYTMHGLTGRPLCPASGSSSTVEDCCDPDAEETDLPEPEAECESLMAPGPGPWPPECTSEADEGRGTRLEDRFSEEDGSSTEGSGDRIIFNVDLNSVFVRVLDDNSEVPPELSLPEDSTELEDPNETETNLLVASGGGTQPSFPVECLWSEDSPSETSDTSESDVDTRDGYITR</sequence>
<proteinExistence type="inferred from homology"/>
<dbReference type="GO" id="GO:0035455">
    <property type="term" value="P:response to interferon-alpha"/>
    <property type="evidence" value="ECO:0007669"/>
    <property type="project" value="Ensembl"/>
</dbReference>
<dbReference type="GO" id="GO:1900182">
    <property type="term" value="P:positive regulation of protein localization to nucleus"/>
    <property type="evidence" value="ECO:0007669"/>
    <property type="project" value="Ensembl"/>
</dbReference>
<dbReference type="EMBL" id="JACAGC010000002">
    <property type="protein sequence ID" value="KAF6384831.1"/>
    <property type="molecule type" value="Genomic_DNA"/>
</dbReference>
<evidence type="ECO:0000256" key="16">
    <source>
        <dbReference type="SAM" id="Phobius"/>
    </source>
</evidence>
<feature type="region of interest" description="Disordered" evidence="15">
    <location>
        <begin position="323"/>
        <end position="343"/>
    </location>
</feature>
<keyword evidence="3" id="KW-1003">Cell membrane</keyword>
<keyword evidence="11" id="KW-0325">Glycoprotein</keyword>
<dbReference type="InterPro" id="IPR036116">
    <property type="entry name" value="FN3_sf"/>
</dbReference>
<evidence type="ECO:0000256" key="3">
    <source>
        <dbReference type="ARBA" id="ARBA00022475"/>
    </source>
</evidence>
<reference evidence="20 21" key="3">
    <citation type="submission" date="2018-12" db="EMBL/GenBank/DDBJ databases">
        <title>G10K-VGP greater horseshoe bat female genome, primary haplotype.</title>
        <authorList>
            <person name="Teeling E."/>
            <person name="Myers G."/>
            <person name="Vernes S."/>
            <person name="Pippel M."/>
            <person name="Winkler S."/>
            <person name="Fedrigo O."/>
            <person name="Rhie A."/>
            <person name="Koren S."/>
            <person name="Phillippy A."/>
            <person name="Lewin H."/>
            <person name="Damas J."/>
            <person name="Howe K."/>
            <person name="Mountcastle J."/>
            <person name="Jarvis E.D."/>
        </authorList>
    </citation>
    <scope>NUCLEOTIDE SEQUENCE [LARGE SCALE GENOMIC DNA]</scope>
</reference>
<evidence type="ECO:0000256" key="4">
    <source>
        <dbReference type="ARBA" id="ARBA00022553"/>
    </source>
</evidence>
<keyword evidence="5 16" id="KW-0812">Transmembrane</keyword>
<dbReference type="GO" id="GO:0042018">
    <property type="term" value="F:interleukin-22 receptor activity"/>
    <property type="evidence" value="ECO:0007669"/>
    <property type="project" value="TreeGrafter"/>
</dbReference>
<dbReference type="GeneTree" id="ENSGT00510000049322"/>
<comment type="subcellular location">
    <subcellularLocation>
        <location evidence="1">Cell membrane</location>
        <topology evidence="1">Single-pass type I membrane protein</topology>
    </subcellularLocation>
</comment>
<evidence type="ECO:0000256" key="12">
    <source>
        <dbReference type="ARBA" id="ARBA00057968"/>
    </source>
</evidence>
<keyword evidence="21" id="KW-1185">Reference proteome</keyword>
<keyword evidence="10 19" id="KW-0675">Receptor</keyword>
<dbReference type="InterPro" id="IPR015373">
    <property type="entry name" value="Interferon/interleukin_rcp_dom"/>
</dbReference>
<reference evidence="20" key="5">
    <citation type="submission" date="2025-05" db="UniProtKB">
        <authorList>
            <consortium name="Ensembl"/>
        </authorList>
    </citation>
    <scope>IDENTIFICATION</scope>
</reference>
<dbReference type="Gene3D" id="2.60.40.10">
    <property type="entry name" value="Immunoglobulins"/>
    <property type="match status" value="2"/>
</dbReference>
<evidence type="ECO:0000256" key="15">
    <source>
        <dbReference type="SAM" id="MobiDB-lite"/>
    </source>
</evidence>
<accession>A0A671DJM8</accession>
<dbReference type="Pfam" id="PF09294">
    <property type="entry name" value="Interfer-bind"/>
    <property type="match status" value="1"/>
</dbReference>
<dbReference type="Ensembl" id="ENSRFET00010001327.1">
    <property type="protein sequence ID" value="ENSRFEP00010001196.1"/>
    <property type="gene ID" value="ENSRFEG00010000912.1"/>
</dbReference>
<evidence type="ECO:0000256" key="2">
    <source>
        <dbReference type="ARBA" id="ARBA00005399"/>
    </source>
</evidence>
<feature type="domain" description="Interferon/interleukin receptor" evidence="18">
    <location>
        <begin position="132"/>
        <end position="234"/>
    </location>
</feature>
<dbReference type="KEGG" id="rfq:117036856"/>
<keyword evidence="6" id="KW-0732">Signal</keyword>
<feature type="region of interest" description="Disordered" evidence="15">
    <location>
        <begin position="358"/>
        <end position="425"/>
    </location>
</feature>
<dbReference type="GO" id="GO:0004905">
    <property type="term" value="F:type I interferon receptor activity"/>
    <property type="evidence" value="ECO:0007669"/>
    <property type="project" value="Ensembl"/>
</dbReference>
<dbReference type="GO" id="GO:0007259">
    <property type="term" value="P:cell surface receptor signaling pathway via JAK-STAT"/>
    <property type="evidence" value="ECO:0007669"/>
    <property type="project" value="Ensembl"/>
</dbReference>
<dbReference type="OMA" id="DWQCTHA"/>
<evidence type="ECO:0000256" key="11">
    <source>
        <dbReference type="ARBA" id="ARBA00023180"/>
    </source>
</evidence>
<evidence type="ECO:0000256" key="9">
    <source>
        <dbReference type="ARBA" id="ARBA00023157"/>
    </source>
</evidence>
<dbReference type="CTD" id="3455"/>
<dbReference type="GeneID" id="117036856"/>
<organism evidence="20 21">
    <name type="scientific">Rhinolophus ferrumequinum</name>
    <name type="common">Greater horseshoe bat</name>
    <dbReference type="NCBI Taxonomy" id="59479"/>
    <lineage>
        <taxon>Eukaryota</taxon>
        <taxon>Metazoa</taxon>
        <taxon>Chordata</taxon>
        <taxon>Craniata</taxon>
        <taxon>Vertebrata</taxon>
        <taxon>Euteleostomi</taxon>
        <taxon>Mammalia</taxon>
        <taxon>Eutheria</taxon>
        <taxon>Laurasiatheria</taxon>
        <taxon>Chiroptera</taxon>
        <taxon>Yinpterochiroptera</taxon>
        <taxon>Rhinolophoidea</taxon>
        <taxon>Rhinolophidae</taxon>
        <taxon>Rhinolophinae</taxon>
        <taxon>Rhinolophus</taxon>
    </lineage>
</organism>
<evidence type="ECO:0000313" key="19">
    <source>
        <dbReference type="EMBL" id="KAF6384831.1"/>
    </source>
</evidence>
<dbReference type="OrthoDB" id="8947665at2759"/>
<keyword evidence="9" id="KW-1015">Disulfide bond</keyword>
<evidence type="ECO:0000256" key="5">
    <source>
        <dbReference type="ARBA" id="ARBA00022692"/>
    </source>
</evidence>
<dbReference type="Proteomes" id="UP000585614">
    <property type="component" value="Unassembled WGS sequence"/>
</dbReference>
<reference evidence="19 22" key="4">
    <citation type="journal article" date="2020" name="Nature">
        <title>Six reference-quality genomes reveal evolution of bat adaptations.</title>
        <authorList>
            <person name="Jebb D."/>
            <person name="Huang Z."/>
            <person name="Pippel M."/>
            <person name="Hughes G.M."/>
            <person name="Lavrichenko K."/>
            <person name="Devanna P."/>
            <person name="Winkler S."/>
            <person name="Jermiin L.S."/>
            <person name="Skirmuntt E.C."/>
            <person name="Katzourakis A."/>
            <person name="Burkitt-Gray L."/>
            <person name="Ray D.A."/>
            <person name="Sullivan K.A.M."/>
            <person name="Roscito J.G."/>
            <person name="Kirilenko B.M."/>
            <person name="Davalos L.M."/>
            <person name="Corthals A.P."/>
            <person name="Power M.L."/>
            <person name="Jones G."/>
            <person name="Ransome R.D."/>
            <person name="Dechmann D.K.N."/>
            <person name="Locatelli A.G."/>
            <person name="Puechmaille S.J."/>
            <person name="Fedrigo O."/>
            <person name="Jarvis E.D."/>
            <person name="Hiller M."/>
            <person name="Vernes S.C."/>
            <person name="Myers E.W."/>
            <person name="Teeling E.C."/>
        </authorList>
    </citation>
    <scope>NUCLEOTIDE SEQUENCE [LARGE SCALE GENOMIC DNA]</scope>
    <source>
        <strain evidence="19">MRhiFer1</strain>
        <tissue evidence="19">Lung</tissue>
    </source>
</reference>
<evidence type="ECO:0000256" key="10">
    <source>
        <dbReference type="ARBA" id="ARBA00023170"/>
    </source>
</evidence>
<feature type="transmembrane region" description="Helical" evidence="16">
    <location>
        <begin position="13"/>
        <end position="31"/>
    </location>
</feature>
<dbReference type="GO" id="GO:0006357">
    <property type="term" value="P:regulation of transcription by RNA polymerase II"/>
    <property type="evidence" value="ECO:0007669"/>
    <property type="project" value="Ensembl"/>
</dbReference>
<evidence type="ECO:0000313" key="22">
    <source>
        <dbReference type="Proteomes" id="UP000585614"/>
    </source>
</evidence>
<evidence type="ECO:0000256" key="1">
    <source>
        <dbReference type="ARBA" id="ARBA00004251"/>
    </source>
</evidence>
<dbReference type="InterPro" id="IPR003961">
    <property type="entry name" value="FN3_dom"/>
</dbReference>
<keyword evidence="8 16" id="KW-0472">Membrane</keyword>
<feature type="transmembrane region" description="Helical" evidence="16">
    <location>
        <begin position="249"/>
        <end position="270"/>
    </location>
</feature>
<dbReference type="Pfam" id="PF01108">
    <property type="entry name" value="Tissue_fac"/>
    <property type="match status" value="1"/>
</dbReference>
<feature type="compositionally biased region" description="Acidic residues" evidence="15">
    <location>
        <begin position="364"/>
        <end position="382"/>
    </location>
</feature>
<dbReference type="InterPro" id="IPR013783">
    <property type="entry name" value="Ig-like_fold"/>
</dbReference>
<dbReference type="FunFam" id="2.60.40.10:FF:000909">
    <property type="entry name" value="Interferon alpha/beta receptor 2"/>
    <property type="match status" value="1"/>
</dbReference>
<evidence type="ECO:0000313" key="21">
    <source>
        <dbReference type="Proteomes" id="UP000472240"/>
    </source>
</evidence>
<dbReference type="RefSeq" id="XP_032988115.1">
    <property type="nucleotide sequence ID" value="XM_033132224.1"/>
</dbReference>
<dbReference type="Proteomes" id="UP000472240">
    <property type="component" value="Chromosome 2"/>
</dbReference>
<dbReference type="PANTHER" id="PTHR20859:SF84">
    <property type="entry name" value="INTERFERON ALPHA_BETA RECEPTOR 2"/>
    <property type="match status" value="1"/>
</dbReference>
<dbReference type="SUPFAM" id="SSF49265">
    <property type="entry name" value="Fibronectin type III"/>
    <property type="match status" value="2"/>
</dbReference>
<keyword evidence="7 16" id="KW-1133">Transmembrane helix</keyword>
<dbReference type="GO" id="GO:0019955">
    <property type="term" value="F:cytokine binding"/>
    <property type="evidence" value="ECO:0007669"/>
    <property type="project" value="Ensembl"/>
</dbReference>
<name>A0A671DJM8_RHIFE</name>
<dbReference type="GO" id="GO:0019901">
    <property type="term" value="F:protein kinase binding"/>
    <property type="evidence" value="ECO:0007669"/>
    <property type="project" value="Ensembl"/>
</dbReference>
<evidence type="ECO:0000259" key="17">
    <source>
        <dbReference type="Pfam" id="PF01108"/>
    </source>
</evidence>
<dbReference type="GO" id="GO:0035458">
    <property type="term" value="P:cellular response to interferon-beta"/>
    <property type="evidence" value="ECO:0007669"/>
    <property type="project" value="Ensembl"/>
</dbReference>
<feature type="compositionally biased region" description="Acidic residues" evidence="15">
    <location>
        <begin position="457"/>
        <end position="466"/>
    </location>
</feature>
<keyword evidence="4" id="KW-0597">Phosphoprotein</keyword>